<proteinExistence type="predicted"/>
<protein>
    <submittedName>
        <fullName evidence="2">Uncharacterized protein</fullName>
    </submittedName>
</protein>
<accession>A0AAD6N8F3</accession>
<gene>
    <name evidence="2" type="ORF">N7460_006806</name>
</gene>
<comment type="caution">
    <text evidence="2">The sequence shown here is derived from an EMBL/GenBank/DDBJ whole genome shotgun (WGS) entry which is preliminary data.</text>
</comment>
<name>A0AAD6N8F3_PENCN</name>
<reference evidence="2" key="1">
    <citation type="journal article" date="2023" name="IMA Fungus">
        <title>Comparative genomic study of the Penicillium genus elucidates a diverse pangenome and 15 lateral gene transfer events.</title>
        <authorList>
            <person name="Petersen C."/>
            <person name="Sorensen T."/>
            <person name="Nielsen M.R."/>
            <person name="Sondergaard T.E."/>
            <person name="Sorensen J.L."/>
            <person name="Fitzpatrick D.A."/>
            <person name="Frisvad J.C."/>
            <person name="Nielsen K.L."/>
        </authorList>
    </citation>
    <scope>NUCLEOTIDE SEQUENCE</scope>
    <source>
        <strain evidence="2">IBT 15450</strain>
    </source>
</reference>
<reference evidence="2" key="2">
    <citation type="submission" date="2023-01" db="EMBL/GenBank/DDBJ databases">
        <authorList>
            <person name="Petersen C."/>
        </authorList>
    </citation>
    <scope>NUCLEOTIDE SEQUENCE</scope>
    <source>
        <strain evidence="2">IBT 15450</strain>
    </source>
</reference>
<evidence type="ECO:0000256" key="1">
    <source>
        <dbReference type="SAM" id="MobiDB-lite"/>
    </source>
</evidence>
<feature type="region of interest" description="Disordered" evidence="1">
    <location>
        <begin position="30"/>
        <end position="63"/>
    </location>
</feature>
<evidence type="ECO:0000313" key="2">
    <source>
        <dbReference type="EMBL" id="KAJ6041416.1"/>
    </source>
</evidence>
<keyword evidence="3" id="KW-1185">Reference proteome</keyword>
<dbReference type="EMBL" id="JAQJZL010000005">
    <property type="protein sequence ID" value="KAJ6041416.1"/>
    <property type="molecule type" value="Genomic_DNA"/>
</dbReference>
<feature type="compositionally biased region" description="Polar residues" evidence="1">
    <location>
        <begin position="54"/>
        <end position="63"/>
    </location>
</feature>
<dbReference type="AlphaFoldDB" id="A0AAD6N8F3"/>
<dbReference type="Proteomes" id="UP001219568">
    <property type="component" value="Unassembled WGS sequence"/>
</dbReference>
<sequence length="63" mass="6967">MKLWGELGPAMDEERRKAMRFAGELIIPHPRHLRRAGQPTVGQQGSLAEMASPAENSVRPTDS</sequence>
<organism evidence="2 3">
    <name type="scientific">Penicillium canescens</name>
    <dbReference type="NCBI Taxonomy" id="5083"/>
    <lineage>
        <taxon>Eukaryota</taxon>
        <taxon>Fungi</taxon>
        <taxon>Dikarya</taxon>
        <taxon>Ascomycota</taxon>
        <taxon>Pezizomycotina</taxon>
        <taxon>Eurotiomycetes</taxon>
        <taxon>Eurotiomycetidae</taxon>
        <taxon>Eurotiales</taxon>
        <taxon>Aspergillaceae</taxon>
        <taxon>Penicillium</taxon>
    </lineage>
</organism>
<evidence type="ECO:0000313" key="3">
    <source>
        <dbReference type="Proteomes" id="UP001219568"/>
    </source>
</evidence>